<gene>
    <name evidence="4" type="ORF">V5799_009924</name>
</gene>
<keyword evidence="1" id="KW-1015">Disulfide bond</keyword>
<keyword evidence="5" id="KW-1185">Reference proteome</keyword>
<name>A0AAQ4FA83_AMBAM</name>
<organism evidence="4 5">
    <name type="scientific">Amblyomma americanum</name>
    <name type="common">Lone star tick</name>
    <dbReference type="NCBI Taxonomy" id="6943"/>
    <lineage>
        <taxon>Eukaryota</taxon>
        <taxon>Metazoa</taxon>
        <taxon>Ecdysozoa</taxon>
        <taxon>Arthropoda</taxon>
        <taxon>Chelicerata</taxon>
        <taxon>Arachnida</taxon>
        <taxon>Acari</taxon>
        <taxon>Parasitiformes</taxon>
        <taxon>Ixodida</taxon>
        <taxon>Ixodoidea</taxon>
        <taxon>Ixodidae</taxon>
        <taxon>Amblyomminae</taxon>
        <taxon>Amblyomma</taxon>
    </lineage>
</organism>
<dbReference type="PANTHER" id="PTHR45902">
    <property type="entry name" value="LATROPHILIN RECEPTOR-LIKE PROTEIN A"/>
    <property type="match status" value="1"/>
</dbReference>
<dbReference type="InterPro" id="IPR053231">
    <property type="entry name" value="GPCR_LN-TM7"/>
</dbReference>
<feature type="domain" description="SMB" evidence="3">
    <location>
        <begin position="52"/>
        <end position="97"/>
    </location>
</feature>
<evidence type="ECO:0000313" key="4">
    <source>
        <dbReference type="EMBL" id="KAK8783713.1"/>
    </source>
</evidence>
<proteinExistence type="predicted"/>
<reference evidence="4 5" key="1">
    <citation type="journal article" date="2023" name="Arcadia Sci">
        <title>De novo assembly of a long-read Amblyomma americanum tick genome.</title>
        <authorList>
            <person name="Chou S."/>
            <person name="Poskanzer K.E."/>
            <person name="Rollins M."/>
            <person name="Thuy-Boun P.S."/>
        </authorList>
    </citation>
    <scope>NUCLEOTIDE SEQUENCE [LARGE SCALE GENOMIC DNA]</scope>
    <source>
        <strain evidence="4">F_SG_1</strain>
        <tissue evidence="4">Salivary glands</tissue>
    </source>
</reference>
<dbReference type="InterPro" id="IPR001212">
    <property type="entry name" value="Somatomedin_B_dom"/>
</dbReference>
<comment type="caution">
    <text evidence="4">The sequence shown here is derived from an EMBL/GenBank/DDBJ whole genome shotgun (WGS) entry which is preliminary data.</text>
</comment>
<dbReference type="PROSITE" id="PS50958">
    <property type="entry name" value="SMB_2"/>
    <property type="match status" value="1"/>
</dbReference>
<dbReference type="EMBL" id="JARKHS020005267">
    <property type="protein sequence ID" value="KAK8783713.1"/>
    <property type="molecule type" value="Genomic_DNA"/>
</dbReference>
<keyword evidence="2" id="KW-0732">Signal</keyword>
<feature type="signal peptide" evidence="2">
    <location>
        <begin position="1"/>
        <end position="29"/>
    </location>
</feature>
<dbReference type="PANTHER" id="PTHR45902:SF3">
    <property type="entry name" value="G-PROTEIN COUPLED RECEPTORS FAMILY 2 PROFILE 2 DOMAIN-CONTAINING PROTEIN"/>
    <property type="match status" value="1"/>
</dbReference>
<dbReference type="Proteomes" id="UP001321473">
    <property type="component" value="Unassembled WGS sequence"/>
</dbReference>
<evidence type="ECO:0000259" key="3">
    <source>
        <dbReference type="PROSITE" id="PS50958"/>
    </source>
</evidence>
<evidence type="ECO:0000256" key="2">
    <source>
        <dbReference type="SAM" id="SignalP"/>
    </source>
</evidence>
<evidence type="ECO:0000313" key="5">
    <source>
        <dbReference type="Proteomes" id="UP001321473"/>
    </source>
</evidence>
<feature type="chain" id="PRO_5042907264" description="SMB domain-containing protein" evidence="2">
    <location>
        <begin position="30"/>
        <end position="388"/>
    </location>
</feature>
<evidence type="ECO:0000256" key="1">
    <source>
        <dbReference type="ARBA" id="ARBA00023157"/>
    </source>
</evidence>
<accession>A0AAQ4FA83</accession>
<protein>
    <recommendedName>
        <fullName evidence="3">SMB domain-containing protein</fullName>
    </recommendedName>
</protein>
<sequence>MRLQGRASGELPVLLLCATLLVCVPSIWSVAVQGPNVDGEAWWAPVRHESLLAGVCTSGEDLCDSVASSNVCRCDADCAKYGDCCLDRTDGSLTSPDARADGARSPWRCLFVNGREFYGLASCPHDPAVDPDLLNHCLGKGDQLKTLQDVPVYSNASRIMYANVFCAACHNDLQGLIPWHLELRCNRALEANTVLSSLARGRYGKMSHALHGADGLTCRLQVADVASEAFWHEVPGLRECRIAASSCRKGAAPRDVRLCSSYTAYVYSPRKFSNYRNFHCFRCAHNLQGGIECGARPATFGHDAPDVSHLVMGMRSHFVNARRCWNTSTHIYDPLGDVCYETPVLPSEEDTGDEPSYAPAQRAASSMIALIVVLVVAGRIEGIFLTRD</sequence>
<dbReference type="AlphaFoldDB" id="A0AAQ4FA83"/>